<dbReference type="Proteomes" id="UP001225576">
    <property type="component" value="Unassembled WGS sequence"/>
</dbReference>
<feature type="domain" description="IrrE N-terminal-like" evidence="1">
    <location>
        <begin position="208"/>
        <end position="271"/>
    </location>
</feature>
<dbReference type="InterPro" id="IPR013610">
    <property type="entry name" value="ArdC_N"/>
</dbReference>
<dbReference type="GO" id="GO:0003697">
    <property type="term" value="F:single-stranded DNA binding"/>
    <property type="evidence" value="ECO:0007669"/>
    <property type="project" value="InterPro"/>
</dbReference>
<proteinExistence type="predicted"/>
<sequence>MSKFTKWSDMSEDERAAAKERRENEIARLRELLVEGAAKVEGAGGYVEWLDTAMSFYHYSTNNQMLIGLQTGWTATLVASFKQWKKYGRKVRKGEKAIKILAPINVRYWLDDEGNRYGAREDHPADAEEVNFMAFKAVPVFDIAQTEGEPLEVVRRRVYAERGGGWPLLDSMDDRGVYEALTRLAAHYGIPVEETLIRGTARGRTVAEMHMSLDGETKRKMRIEIDRHMSLADKAKTMAHEIGHVVCGHLGERAGIVCRELKELEAESVAYIIAGMFGLDSGDQSFSYVAQWSDFDTSKIAGVQDAVTCAVRQIMDDLAMVTGAGVAMAA</sequence>
<organism evidence="3 4">
    <name type="scientific">Trueperella bernardiae</name>
    <dbReference type="NCBI Taxonomy" id="59561"/>
    <lineage>
        <taxon>Bacteria</taxon>
        <taxon>Bacillati</taxon>
        <taxon>Actinomycetota</taxon>
        <taxon>Actinomycetes</taxon>
        <taxon>Actinomycetales</taxon>
        <taxon>Actinomycetaceae</taxon>
        <taxon>Trueperella</taxon>
    </lineage>
</organism>
<dbReference type="Pfam" id="PF06114">
    <property type="entry name" value="Peptidase_M78"/>
    <property type="match status" value="1"/>
</dbReference>
<evidence type="ECO:0000313" key="4">
    <source>
        <dbReference type="Proteomes" id="UP001225576"/>
    </source>
</evidence>
<dbReference type="AlphaFoldDB" id="A0AAW6ZK71"/>
<reference evidence="3" key="1">
    <citation type="submission" date="2023-05" db="EMBL/GenBank/DDBJ databases">
        <title>Genomic Catalog of Human Bladder Bacteria.</title>
        <authorList>
            <person name="Du J."/>
        </authorList>
    </citation>
    <scope>NUCLEOTIDE SEQUENCE</scope>
    <source>
        <strain evidence="3">UMB1304A</strain>
    </source>
</reference>
<comment type="caution">
    <text evidence="3">The sequence shown here is derived from an EMBL/GenBank/DDBJ whole genome shotgun (WGS) entry which is preliminary data.</text>
</comment>
<feature type="domain" description="N-terminal" evidence="2">
    <location>
        <begin position="49"/>
        <end position="141"/>
    </location>
</feature>
<protein>
    <submittedName>
        <fullName evidence="3">ArdC-like ssDNA-binding domain-containing protein</fullName>
    </submittedName>
</protein>
<dbReference type="InterPro" id="IPR010359">
    <property type="entry name" value="IrrE_HExxH"/>
</dbReference>
<dbReference type="RefSeq" id="WP_285321493.1">
    <property type="nucleotide sequence ID" value="NZ_JASPDQ010000014.1"/>
</dbReference>
<dbReference type="Pfam" id="PF08401">
    <property type="entry name" value="ArdcN"/>
    <property type="match status" value="1"/>
</dbReference>
<evidence type="ECO:0000259" key="2">
    <source>
        <dbReference type="Pfam" id="PF08401"/>
    </source>
</evidence>
<dbReference type="EMBL" id="JASPDQ010000014">
    <property type="protein sequence ID" value="MDK8602099.1"/>
    <property type="molecule type" value="Genomic_DNA"/>
</dbReference>
<gene>
    <name evidence="3" type="ORF">QP858_06485</name>
</gene>
<evidence type="ECO:0000259" key="1">
    <source>
        <dbReference type="Pfam" id="PF06114"/>
    </source>
</evidence>
<name>A0AAW6ZK71_9ACTO</name>
<accession>A0AAW6ZK71</accession>
<evidence type="ECO:0000313" key="3">
    <source>
        <dbReference type="EMBL" id="MDK8602099.1"/>
    </source>
</evidence>